<dbReference type="RefSeq" id="WP_264067846.1">
    <property type="nucleotide sequence ID" value="NZ_JACKTY010000028.1"/>
</dbReference>
<organism evidence="1 2">
    <name type="scientific">Mycolicibacterium komossense</name>
    <dbReference type="NCBI Taxonomy" id="1779"/>
    <lineage>
        <taxon>Bacteria</taxon>
        <taxon>Bacillati</taxon>
        <taxon>Actinomycetota</taxon>
        <taxon>Actinomycetes</taxon>
        <taxon>Mycobacteriales</taxon>
        <taxon>Mycobacteriaceae</taxon>
        <taxon>Mycolicibacterium</taxon>
    </lineage>
</organism>
<dbReference type="EMBL" id="JACKTY010000028">
    <property type="protein sequence ID" value="MCV7226964.1"/>
    <property type="molecule type" value="Genomic_DNA"/>
</dbReference>
<protein>
    <submittedName>
        <fullName evidence="1">Uncharacterized protein</fullName>
    </submittedName>
</protein>
<reference evidence="1 2" key="1">
    <citation type="journal article" date="2022" name="BMC Genomics">
        <title>Comparative genome analysis of mycobacteria focusing on tRNA and non-coding RNA.</title>
        <authorList>
            <person name="Behra P.R.K."/>
            <person name="Pettersson B.M.F."/>
            <person name="Ramesh M."/>
            <person name="Das S."/>
            <person name="Dasgupta S."/>
            <person name="Kirsebom L.A."/>
        </authorList>
    </citation>
    <scope>NUCLEOTIDE SEQUENCE [LARGE SCALE GENOMIC DNA]</scope>
    <source>
        <strain evidence="1 2">DSM 44078</strain>
    </source>
</reference>
<name>A0ABT3CBV4_9MYCO</name>
<evidence type="ECO:0000313" key="1">
    <source>
        <dbReference type="EMBL" id="MCV7226964.1"/>
    </source>
</evidence>
<proteinExistence type="predicted"/>
<gene>
    <name evidence="1" type="ORF">H7J73_13090</name>
</gene>
<dbReference type="Proteomes" id="UP001526201">
    <property type="component" value="Unassembled WGS sequence"/>
</dbReference>
<comment type="caution">
    <text evidence="1">The sequence shown here is derived from an EMBL/GenBank/DDBJ whole genome shotgun (WGS) entry which is preliminary data.</text>
</comment>
<sequence>MQQWHTAEEIAAEHDRLAGTLHGWHPPYAHGVGFIPADAPGPLAEHFQVVNVVDAGQHSLPGVVMADVTGYRRGTASYTLGRGELERAIRQLAPAEALTDHPHPNLWTWRDRYLPALATDPNARLIAVFLATKEVSDDEAAEVAAFREAVEATNQDEGH</sequence>
<evidence type="ECO:0000313" key="2">
    <source>
        <dbReference type="Proteomes" id="UP001526201"/>
    </source>
</evidence>
<accession>A0ABT3CBV4</accession>
<keyword evidence="2" id="KW-1185">Reference proteome</keyword>